<dbReference type="EMBL" id="CAJHJG010000583">
    <property type="protein sequence ID" value="CAD6903991.1"/>
    <property type="molecule type" value="Genomic_DNA"/>
</dbReference>
<keyword evidence="2" id="KW-1185">Reference proteome</keyword>
<gene>
    <name evidence="1" type="ORF">JKIAZH3_G7051</name>
</gene>
<feature type="non-terminal residue" evidence="1">
    <location>
        <position position="93"/>
    </location>
</feature>
<dbReference type="Proteomes" id="UP000836402">
    <property type="component" value="Unassembled WGS sequence"/>
</dbReference>
<organism evidence="1 2">
    <name type="scientific">Tilletia caries</name>
    <name type="common">wheat bunt fungus</name>
    <dbReference type="NCBI Taxonomy" id="13290"/>
    <lineage>
        <taxon>Eukaryota</taxon>
        <taxon>Fungi</taxon>
        <taxon>Dikarya</taxon>
        <taxon>Basidiomycota</taxon>
        <taxon>Ustilaginomycotina</taxon>
        <taxon>Exobasidiomycetes</taxon>
        <taxon>Tilletiales</taxon>
        <taxon>Tilletiaceae</taxon>
        <taxon>Tilletia</taxon>
    </lineage>
</organism>
<proteinExistence type="predicted"/>
<accession>A0ABN7IN82</accession>
<protein>
    <submittedName>
        <fullName evidence="1">Uncharacterized protein</fullName>
    </submittedName>
</protein>
<sequence length="93" mass="10885">MDPTLILNLRIPLALAHRLGSIENAALEERNLLSLIRVYRHSWIAWTTSFHCVRFDYAQHEKLVDDESSSLDEQKAYLDDCERRMIVNCDLIL</sequence>
<evidence type="ECO:0000313" key="2">
    <source>
        <dbReference type="Proteomes" id="UP000836402"/>
    </source>
</evidence>
<evidence type="ECO:0000313" key="1">
    <source>
        <dbReference type="EMBL" id="CAD6903991.1"/>
    </source>
</evidence>
<reference evidence="1" key="1">
    <citation type="submission" date="2020-10" db="EMBL/GenBank/DDBJ databases">
        <authorList>
            <person name="Sedaghatjoo S."/>
        </authorList>
    </citation>
    <scope>NUCLEOTIDE SEQUENCE</scope>
    <source>
        <strain evidence="1">AZH3</strain>
    </source>
</reference>
<name>A0ABN7IN82_9BASI</name>
<comment type="caution">
    <text evidence="1">The sequence shown here is derived from an EMBL/GenBank/DDBJ whole genome shotgun (WGS) entry which is preliminary data.</text>
</comment>